<evidence type="ECO:0000313" key="1">
    <source>
        <dbReference type="EMBL" id="KAL0465867.1"/>
    </source>
</evidence>
<sequence>MVSAKYGNRLKWFHVGGQKTLSPLGFRFCEFPHALAPQSKPTALVITGFRCGVIISSFFADNDAQILQNLILQDLS</sequence>
<proteinExistence type="predicted"/>
<dbReference type="EMBL" id="JAVLET010000015">
    <property type="protein sequence ID" value="KAL0465867.1"/>
    <property type="molecule type" value="Genomic_DNA"/>
</dbReference>
<reference evidence="1 2" key="1">
    <citation type="submission" date="2023-09" db="EMBL/GenBank/DDBJ databases">
        <title>Multi-omics analysis of a traditional fermented food reveals byproduct-associated fungal strains for waste-to-food upcycling.</title>
        <authorList>
            <consortium name="Lawrence Berkeley National Laboratory"/>
            <person name="Rekdal V.M."/>
            <person name="Villalobos-Escobedo J.M."/>
            <person name="Rodriguez-Valeron N."/>
            <person name="Garcia M.O."/>
            <person name="Vasquez D.P."/>
            <person name="Damayanti I."/>
            <person name="Sorensen P.M."/>
            <person name="Baidoo E.E."/>
            <person name="De Carvalho A.C."/>
            <person name="Riley R."/>
            <person name="Lipzen A."/>
            <person name="He G."/>
            <person name="Yan M."/>
            <person name="Haridas S."/>
            <person name="Daum C."/>
            <person name="Yoshinaga Y."/>
            <person name="Ng V."/>
            <person name="Grigoriev I.V."/>
            <person name="Munk R."/>
            <person name="Nuraida L."/>
            <person name="Wijaya C.H."/>
            <person name="Morales P.-C."/>
            <person name="Keasling J.D."/>
        </authorList>
    </citation>
    <scope>NUCLEOTIDE SEQUENCE [LARGE SCALE GENOMIC DNA]</scope>
    <source>
        <strain evidence="1 2">FGSC 2613</strain>
    </source>
</reference>
<keyword evidence="2" id="KW-1185">Reference proteome</keyword>
<protein>
    <submittedName>
        <fullName evidence="1">Uncharacterized protein</fullName>
    </submittedName>
</protein>
<gene>
    <name evidence="1" type="ORF">QR685DRAFT_129039</name>
</gene>
<accession>A0ABR3D0K8</accession>
<organism evidence="1 2">
    <name type="scientific">Neurospora intermedia</name>
    <dbReference type="NCBI Taxonomy" id="5142"/>
    <lineage>
        <taxon>Eukaryota</taxon>
        <taxon>Fungi</taxon>
        <taxon>Dikarya</taxon>
        <taxon>Ascomycota</taxon>
        <taxon>Pezizomycotina</taxon>
        <taxon>Sordariomycetes</taxon>
        <taxon>Sordariomycetidae</taxon>
        <taxon>Sordariales</taxon>
        <taxon>Sordariaceae</taxon>
        <taxon>Neurospora</taxon>
    </lineage>
</organism>
<name>A0ABR3D0K8_NEUIN</name>
<evidence type="ECO:0000313" key="2">
    <source>
        <dbReference type="Proteomes" id="UP001451303"/>
    </source>
</evidence>
<comment type="caution">
    <text evidence="1">The sequence shown here is derived from an EMBL/GenBank/DDBJ whole genome shotgun (WGS) entry which is preliminary data.</text>
</comment>
<dbReference type="Proteomes" id="UP001451303">
    <property type="component" value="Unassembled WGS sequence"/>
</dbReference>